<gene>
    <name evidence="4" type="ORF">OBRU01_17748</name>
</gene>
<dbReference type="STRING" id="104452.A0A0L7KYQ1"/>
<dbReference type="PANTHER" id="PTHR21505">
    <property type="entry name" value="MADF DOMAIN-CONTAINING PROTEIN-RELATED"/>
    <property type="match status" value="1"/>
</dbReference>
<name>A0A0L7KYQ1_OPEBR</name>
<dbReference type="EMBL" id="JTDY01004239">
    <property type="protein sequence ID" value="KOB68408.1"/>
    <property type="molecule type" value="Genomic_DNA"/>
</dbReference>
<evidence type="ECO:0000256" key="2">
    <source>
        <dbReference type="SAM" id="MobiDB-lite"/>
    </source>
</evidence>
<sequence>MQLSSLPFLTPSSCIALYAARTARSGNAACLSCARCCRSAGHRSRRSRPFPASLARALSQSQRVDMNSNSNSFDSFLPKIEADIDRDYRVSRLTWNSEMTMKLIEALEAECHVLWNAKHAFYKDKIARHAKTVYLADMFRTTTEEINRKIHNLRTQYNNELRKMKKKQEAGFERSAALASGWEYFEALSFLKTASSMNESTMMSIDPLDTTLEVESVNAEEFAAARARPSSPEASTSGSPGRKKPTLRVAASAPPPLPPRALPIMWPEQPRIQPGLNADECQIFGDFVASELRTLRTESRKKLKRMIQKAILQVGEEEDVNIYSS</sequence>
<proteinExistence type="predicted"/>
<dbReference type="PROSITE" id="PS51029">
    <property type="entry name" value="MADF"/>
    <property type="match status" value="1"/>
</dbReference>
<dbReference type="SMART" id="SM00595">
    <property type="entry name" value="MADF"/>
    <property type="match status" value="1"/>
</dbReference>
<keyword evidence="1" id="KW-0175">Coiled coil</keyword>
<organism evidence="4 5">
    <name type="scientific">Operophtera brumata</name>
    <name type="common">Winter moth</name>
    <name type="synonym">Phalaena brumata</name>
    <dbReference type="NCBI Taxonomy" id="104452"/>
    <lineage>
        <taxon>Eukaryota</taxon>
        <taxon>Metazoa</taxon>
        <taxon>Ecdysozoa</taxon>
        <taxon>Arthropoda</taxon>
        <taxon>Hexapoda</taxon>
        <taxon>Insecta</taxon>
        <taxon>Pterygota</taxon>
        <taxon>Neoptera</taxon>
        <taxon>Endopterygota</taxon>
        <taxon>Lepidoptera</taxon>
        <taxon>Glossata</taxon>
        <taxon>Ditrysia</taxon>
        <taxon>Geometroidea</taxon>
        <taxon>Geometridae</taxon>
        <taxon>Larentiinae</taxon>
        <taxon>Operophtera</taxon>
    </lineage>
</organism>
<accession>A0A0L7KYQ1</accession>
<evidence type="ECO:0000259" key="3">
    <source>
        <dbReference type="PROSITE" id="PS51029"/>
    </source>
</evidence>
<feature type="coiled-coil region" evidence="1">
    <location>
        <begin position="143"/>
        <end position="170"/>
    </location>
</feature>
<feature type="compositionally biased region" description="Low complexity" evidence="2">
    <location>
        <begin position="223"/>
        <end position="235"/>
    </location>
</feature>
<evidence type="ECO:0000313" key="5">
    <source>
        <dbReference type="Proteomes" id="UP000037510"/>
    </source>
</evidence>
<dbReference type="PANTHER" id="PTHR21505:SF12">
    <property type="entry name" value="MADF DOMAIN-CONTAINING PROTEIN-RELATED"/>
    <property type="match status" value="1"/>
</dbReference>
<evidence type="ECO:0000256" key="1">
    <source>
        <dbReference type="SAM" id="Coils"/>
    </source>
</evidence>
<dbReference type="InterPro" id="IPR006578">
    <property type="entry name" value="MADF-dom"/>
</dbReference>
<feature type="domain" description="MADF" evidence="3">
    <location>
        <begin position="103"/>
        <end position="196"/>
    </location>
</feature>
<keyword evidence="5" id="KW-1185">Reference proteome</keyword>
<reference evidence="4 5" key="1">
    <citation type="journal article" date="2015" name="Genome Biol. Evol.">
        <title>The genome of winter moth (Operophtera brumata) provides a genomic perspective on sexual dimorphism and phenology.</title>
        <authorList>
            <person name="Derks M.F."/>
            <person name="Smit S."/>
            <person name="Salis L."/>
            <person name="Schijlen E."/>
            <person name="Bossers A."/>
            <person name="Mateman C."/>
            <person name="Pijl A.S."/>
            <person name="de Ridder D."/>
            <person name="Groenen M.A."/>
            <person name="Visser M.E."/>
            <person name="Megens H.J."/>
        </authorList>
    </citation>
    <scope>NUCLEOTIDE SEQUENCE [LARGE SCALE GENOMIC DNA]</scope>
    <source>
        <strain evidence="4">WM2013NL</strain>
        <tissue evidence="4">Head and thorax</tissue>
    </source>
</reference>
<protein>
    <recommendedName>
        <fullName evidence="3">MADF domain-containing protein</fullName>
    </recommendedName>
</protein>
<comment type="caution">
    <text evidence="4">The sequence shown here is derived from an EMBL/GenBank/DDBJ whole genome shotgun (WGS) entry which is preliminary data.</text>
</comment>
<dbReference type="AlphaFoldDB" id="A0A0L7KYQ1"/>
<evidence type="ECO:0000313" key="4">
    <source>
        <dbReference type="EMBL" id="KOB68408.1"/>
    </source>
</evidence>
<dbReference type="Pfam" id="PF10545">
    <property type="entry name" value="MADF_DNA_bdg"/>
    <property type="match status" value="1"/>
</dbReference>
<dbReference type="Proteomes" id="UP000037510">
    <property type="component" value="Unassembled WGS sequence"/>
</dbReference>
<feature type="region of interest" description="Disordered" evidence="2">
    <location>
        <begin position="223"/>
        <end position="264"/>
    </location>
</feature>